<feature type="site" description="Involved in the stabilization of negative charge on the oxyanion by the formation of the oxyanion hole" evidence="9">
    <location>
        <position position="114"/>
    </location>
</feature>
<accession>A0A510JIP4</accession>
<comment type="pathway">
    <text evidence="9">Amino-acid biosynthesis; L-arginine biosynthesis; L-ornithine and N-acetyl-L-glutamate from L-glutamate and N(2)-acetyl-L-ornithine (cyclic): step 1/1.</text>
</comment>
<name>A0A510JIP4_9FUSO</name>
<dbReference type="PANTHER" id="PTHR23100:SF0">
    <property type="entry name" value="ARGININE BIOSYNTHESIS BIFUNCTIONAL PROTEIN ARGJ, MITOCHONDRIAL"/>
    <property type="match status" value="1"/>
</dbReference>
<comment type="subcellular location">
    <subcellularLocation>
        <location evidence="9">Cytoplasm</location>
    </subcellularLocation>
</comment>
<dbReference type="EC" id="2.3.1.35" evidence="9"/>
<dbReference type="GO" id="GO:0006526">
    <property type="term" value="P:L-arginine biosynthetic process"/>
    <property type="evidence" value="ECO:0007669"/>
    <property type="project" value="UniProtKB-UniRule"/>
</dbReference>
<evidence type="ECO:0000256" key="1">
    <source>
        <dbReference type="ARBA" id="ARBA00006774"/>
    </source>
</evidence>
<feature type="binding site" evidence="9">
    <location>
        <position position="151"/>
    </location>
    <ligand>
        <name>substrate</name>
    </ligand>
</feature>
<dbReference type="GO" id="GO:0004042">
    <property type="term" value="F:L-glutamate N-acetyltransferase activity"/>
    <property type="evidence" value="ECO:0007669"/>
    <property type="project" value="UniProtKB-UniRule"/>
</dbReference>
<evidence type="ECO:0000256" key="5">
    <source>
        <dbReference type="ARBA" id="ARBA00022679"/>
    </source>
</evidence>
<organism evidence="10 11">
    <name type="scientific">Leptotrichia hofstadii</name>
    <dbReference type="NCBI Taxonomy" id="157688"/>
    <lineage>
        <taxon>Bacteria</taxon>
        <taxon>Fusobacteriati</taxon>
        <taxon>Fusobacteriota</taxon>
        <taxon>Fusobacteriia</taxon>
        <taxon>Fusobacteriales</taxon>
        <taxon>Leptotrichiaceae</taxon>
        <taxon>Leptotrichia</taxon>
    </lineage>
</organism>
<dbReference type="AlphaFoldDB" id="A0A510JIP4"/>
<gene>
    <name evidence="9" type="primary">argJ</name>
    <name evidence="10" type="ORF">JCM16775_1900</name>
</gene>
<sequence>MKIIKDGTITNVKGIKAAGISAQLKKSGKKDLALIYSGKKAVSAAVFTKNLVKAAPIILNMENIKNGNTQAIIVNSGNANSCTGETGLENAKKMTEFAANELGLKKEEILVQSTGIIGVQLDMKKIETGISKICKEISKDGGNDAAAAIMTTDTFTKQICAEIEIDGKTVTVAGMAKGSGMIHPNMATMLAFTVTDVNIEKSLLQKIFSEITDSTFNMISVDGDTSTNDMACVIANGASENKKIVDENSEGYSKFKEALYFVNQELAKLIAKDGEGATKLIEVTVTGAKSKKDAQKVAKSVITSSLFKAAVFGEDPNWGRILCAVGYSEAELIVDKINIFLGNDTNALQKGVQVAKNGMGIEFDNEKAVKILKNEKVEILIELNDGEFSSTAWGCDLSYDYVKINAEYHT</sequence>
<proteinExistence type="inferred from homology"/>
<feature type="binding site" evidence="9">
    <location>
        <position position="405"/>
    </location>
    <ligand>
        <name>substrate</name>
    </ligand>
</feature>
<feature type="site" description="Involved in the stabilization of negative charge on the oxyanion by the formation of the oxyanion hole" evidence="9">
    <location>
        <position position="115"/>
    </location>
</feature>
<dbReference type="SUPFAM" id="SSF56266">
    <property type="entry name" value="DmpA/ArgJ-like"/>
    <property type="match status" value="1"/>
</dbReference>
<dbReference type="UniPathway" id="UPA00068">
    <property type="reaction ID" value="UER00106"/>
</dbReference>
<feature type="binding site" evidence="9">
    <location>
        <position position="275"/>
    </location>
    <ligand>
        <name>substrate</name>
    </ligand>
</feature>
<dbReference type="GO" id="GO:0006592">
    <property type="term" value="P:ornithine biosynthetic process"/>
    <property type="evidence" value="ECO:0007669"/>
    <property type="project" value="TreeGrafter"/>
</dbReference>
<dbReference type="GO" id="GO:0005737">
    <property type="term" value="C:cytoplasm"/>
    <property type="evidence" value="ECO:0007669"/>
    <property type="project" value="UniProtKB-SubCell"/>
</dbReference>
<reference evidence="10 11" key="1">
    <citation type="submission" date="2019-07" db="EMBL/GenBank/DDBJ databases">
        <title>Complete Genome Sequence of Leptotrichia hofstadii Strain JCM16775.</title>
        <authorList>
            <person name="Watanabe S."/>
            <person name="Cui L."/>
        </authorList>
    </citation>
    <scope>NUCLEOTIDE SEQUENCE [LARGE SCALE GENOMIC DNA]</scope>
    <source>
        <strain evidence="10 11">JCM16775</strain>
    </source>
</reference>
<dbReference type="NCBIfam" id="TIGR00120">
    <property type="entry name" value="ArgJ"/>
    <property type="match status" value="1"/>
</dbReference>
<evidence type="ECO:0000256" key="2">
    <source>
        <dbReference type="ARBA" id="ARBA00011475"/>
    </source>
</evidence>
<evidence type="ECO:0000256" key="6">
    <source>
        <dbReference type="ARBA" id="ARBA00022813"/>
    </source>
</evidence>
<dbReference type="EMBL" id="AP019823">
    <property type="protein sequence ID" value="BBM39189.1"/>
    <property type="molecule type" value="Genomic_DNA"/>
</dbReference>
<dbReference type="EC" id="2.3.1.1" evidence="9"/>
<dbReference type="Pfam" id="PF01960">
    <property type="entry name" value="ArgJ"/>
    <property type="match status" value="1"/>
</dbReference>
<evidence type="ECO:0000313" key="11">
    <source>
        <dbReference type="Proteomes" id="UP000321892"/>
    </source>
</evidence>
<dbReference type="GO" id="GO:0004358">
    <property type="term" value="F:L-glutamate N-acetyltransferase activity, acting on acetyl-L-ornithine as donor"/>
    <property type="evidence" value="ECO:0007669"/>
    <property type="project" value="UniProtKB-UniRule"/>
</dbReference>
<evidence type="ECO:0000256" key="9">
    <source>
        <dbReference type="HAMAP-Rule" id="MF_01106"/>
    </source>
</evidence>
<feature type="site" description="Cleavage; by autolysis" evidence="9">
    <location>
        <begin position="187"/>
        <end position="188"/>
    </location>
</feature>
<keyword evidence="11" id="KW-1185">Reference proteome</keyword>
<feature type="binding site" evidence="9">
    <location>
        <position position="410"/>
    </location>
    <ligand>
        <name>substrate</name>
    </ligand>
</feature>
<keyword evidence="3 9" id="KW-0055">Arginine biosynthesis</keyword>
<feature type="chain" id="PRO_5023326467" description="Arginine biosynthesis bifunctional protein ArgJ beta chain" evidence="9">
    <location>
        <begin position="188"/>
        <end position="410"/>
    </location>
</feature>
<comment type="subunit">
    <text evidence="2 9">Heterotetramer of two alpha and two beta chains.</text>
</comment>
<keyword evidence="9" id="KW-0511">Multifunctional enzyme</keyword>
<dbReference type="InterPro" id="IPR002813">
    <property type="entry name" value="Arg_biosynth_ArgJ"/>
</dbReference>
<dbReference type="FunFam" id="3.10.20.340:FF:000001">
    <property type="entry name" value="Arginine biosynthesis bifunctional protein ArgJ, chloroplastic"/>
    <property type="match status" value="1"/>
</dbReference>
<keyword evidence="9" id="KW-0963">Cytoplasm</keyword>
<feature type="binding site" evidence="9">
    <location>
        <position position="177"/>
    </location>
    <ligand>
        <name>substrate</name>
    </ligand>
</feature>
<keyword evidence="7 9" id="KW-0012">Acyltransferase</keyword>
<keyword evidence="4 9" id="KW-0028">Amino-acid biosynthesis</keyword>
<evidence type="ECO:0000256" key="7">
    <source>
        <dbReference type="ARBA" id="ARBA00023315"/>
    </source>
</evidence>
<keyword evidence="6 9" id="KW-0068">Autocatalytic cleavage</keyword>
<comment type="pathway">
    <text evidence="9">Amino-acid biosynthesis; L-arginine biosynthesis; N(2)-acetyl-L-ornithine from L-glutamate: step 1/4.</text>
</comment>
<dbReference type="PANTHER" id="PTHR23100">
    <property type="entry name" value="ARGININE BIOSYNTHESIS BIFUNCTIONAL PROTEIN ARGJ"/>
    <property type="match status" value="1"/>
</dbReference>
<dbReference type="OrthoDB" id="9804242at2"/>
<dbReference type="NCBIfam" id="NF003802">
    <property type="entry name" value="PRK05388.1"/>
    <property type="match status" value="1"/>
</dbReference>
<evidence type="ECO:0000256" key="4">
    <source>
        <dbReference type="ARBA" id="ARBA00022605"/>
    </source>
</evidence>
<feature type="chain" id="PRO_5023326468" description="Arginine biosynthesis bifunctional protein ArgJ alpha chain" evidence="9">
    <location>
        <begin position="1"/>
        <end position="187"/>
    </location>
</feature>
<dbReference type="Proteomes" id="UP000321892">
    <property type="component" value="Chromosome"/>
</dbReference>
<comment type="function">
    <text evidence="9">Catalyzes two activities which are involved in the cyclic version of arginine biosynthesis: the synthesis of N-acetylglutamate from glutamate and acetyl-CoA as the acetyl donor, and of ornithine by transacetylation between N(2)-acetylornithine and glutamate.</text>
</comment>
<comment type="catalytic activity">
    <reaction evidence="9">
        <text>L-glutamate + acetyl-CoA = N-acetyl-L-glutamate + CoA + H(+)</text>
        <dbReference type="Rhea" id="RHEA:24292"/>
        <dbReference type="ChEBI" id="CHEBI:15378"/>
        <dbReference type="ChEBI" id="CHEBI:29985"/>
        <dbReference type="ChEBI" id="CHEBI:44337"/>
        <dbReference type="ChEBI" id="CHEBI:57287"/>
        <dbReference type="ChEBI" id="CHEBI:57288"/>
        <dbReference type="EC" id="2.3.1.1"/>
    </reaction>
</comment>
<evidence type="ECO:0000313" key="10">
    <source>
        <dbReference type="EMBL" id="BBM39189.1"/>
    </source>
</evidence>
<dbReference type="Gene3D" id="3.60.70.12">
    <property type="entry name" value="L-amino peptidase D-ALA esterase/amidase"/>
    <property type="match status" value="1"/>
</dbReference>
<protein>
    <recommendedName>
        <fullName evidence="9">Arginine biosynthesis bifunctional protein ArgJ</fullName>
    </recommendedName>
    <domain>
        <recommendedName>
            <fullName evidence="9">Glutamate N-acetyltransferase</fullName>
            <ecNumber evidence="9">2.3.1.35</ecNumber>
        </recommendedName>
        <alternativeName>
            <fullName evidence="9">Ornithine acetyltransferase</fullName>
            <shortName evidence="9">OATase</shortName>
        </alternativeName>
        <alternativeName>
            <fullName evidence="9">Ornithine transacetylase</fullName>
        </alternativeName>
    </domain>
    <domain>
        <recommendedName>
            <fullName evidence="9">Amino-acid acetyltransferase</fullName>
            <ecNumber evidence="9">2.3.1.1</ecNumber>
        </recommendedName>
        <alternativeName>
            <fullName evidence="9">N-acetylglutamate synthase</fullName>
            <shortName evidence="9">AGSase</shortName>
        </alternativeName>
    </domain>
    <component>
        <recommendedName>
            <fullName evidence="9">Arginine biosynthesis bifunctional protein ArgJ alpha chain</fullName>
        </recommendedName>
    </component>
    <component>
        <recommendedName>
            <fullName evidence="9">Arginine biosynthesis bifunctional protein ArgJ beta chain</fullName>
        </recommendedName>
    </component>
</protein>
<evidence type="ECO:0000256" key="3">
    <source>
        <dbReference type="ARBA" id="ARBA00022571"/>
    </source>
</evidence>
<evidence type="ECO:0000256" key="8">
    <source>
        <dbReference type="ARBA" id="ARBA00049439"/>
    </source>
</evidence>
<feature type="active site" description="Nucleophile" evidence="9">
    <location>
        <position position="188"/>
    </location>
</feature>
<comment type="similarity">
    <text evidence="1 9">Belongs to the ArgJ family.</text>
</comment>
<dbReference type="CDD" id="cd02152">
    <property type="entry name" value="OAT"/>
    <property type="match status" value="1"/>
</dbReference>
<dbReference type="FunFam" id="3.60.70.12:FF:000001">
    <property type="entry name" value="Arginine biosynthesis bifunctional protein ArgJ, chloroplastic"/>
    <property type="match status" value="1"/>
</dbReference>
<dbReference type="HAMAP" id="MF_01106">
    <property type="entry name" value="ArgJ"/>
    <property type="match status" value="1"/>
</dbReference>
<dbReference type="Gene3D" id="3.10.20.340">
    <property type="entry name" value="ArgJ beta chain, C-terminal domain"/>
    <property type="match status" value="1"/>
</dbReference>
<dbReference type="KEGG" id="lhf:JCM16775_1900"/>
<dbReference type="InterPro" id="IPR042195">
    <property type="entry name" value="ArgJ_beta_C"/>
</dbReference>
<dbReference type="RefSeq" id="WP_026746979.1">
    <property type="nucleotide sequence ID" value="NZ_AP019823.1"/>
</dbReference>
<feature type="binding site" evidence="9">
    <location>
        <position position="188"/>
    </location>
    <ligand>
        <name>substrate</name>
    </ligand>
</feature>
<dbReference type="InterPro" id="IPR016117">
    <property type="entry name" value="ArgJ-like_dom_sf"/>
</dbReference>
<keyword evidence="5 9" id="KW-0808">Transferase</keyword>
<comment type="catalytic activity">
    <reaction evidence="8 9">
        <text>N(2)-acetyl-L-ornithine + L-glutamate = N-acetyl-L-glutamate + L-ornithine</text>
        <dbReference type="Rhea" id="RHEA:15349"/>
        <dbReference type="ChEBI" id="CHEBI:29985"/>
        <dbReference type="ChEBI" id="CHEBI:44337"/>
        <dbReference type="ChEBI" id="CHEBI:46911"/>
        <dbReference type="ChEBI" id="CHEBI:57805"/>
        <dbReference type="EC" id="2.3.1.35"/>
    </reaction>
</comment>